<organism evidence="1">
    <name type="scientific">uncultured Chthoniobacterales bacterium</name>
    <dbReference type="NCBI Taxonomy" id="1836801"/>
    <lineage>
        <taxon>Bacteria</taxon>
        <taxon>Pseudomonadati</taxon>
        <taxon>Verrucomicrobiota</taxon>
        <taxon>Spartobacteria</taxon>
        <taxon>Chthoniobacterales</taxon>
        <taxon>environmental samples</taxon>
    </lineage>
</organism>
<dbReference type="PANTHER" id="PTHR34504:SF4">
    <property type="entry name" value="ANTITOXIN HICB"/>
    <property type="match status" value="1"/>
</dbReference>
<gene>
    <name evidence="1" type="ORF">AVDCRST_MAG42-2217</name>
</gene>
<dbReference type="AlphaFoldDB" id="A0A6J4IEZ6"/>
<dbReference type="Gene3D" id="3.30.160.250">
    <property type="match status" value="1"/>
</dbReference>
<dbReference type="InterPro" id="IPR035069">
    <property type="entry name" value="TTHA1013/TTHA0281-like"/>
</dbReference>
<evidence type="ECO:0008006" key="2">
    <source>
        <dbReference type="Google" id="ProtNLM"/>
    </source>
</evidence>
<sequence length="69" mass="7974">MNNYTAVVQQTDRWWIGWVEEIPGVNSQGETREELLENLRSALHEALEMNRQEARAAVEGDYVEEKIAV</sequence>
<protein>
    <recommendedName>
        <fullName evidence="2">HicB-like antitoxin of toxin-antitoxin system domain-containing protein</fullName>
    </recommendedName>
</protein>
<dbReference type="PANTHER" id="PTHR34504">
    <property type="entry name" value="ANTITOXIN HICB"/>
    <property type="match status" value="1"/>
</dbReference>
<dbReference type="EMBL" id="CADCTA010000079">
    <property type="protein sequence ID" value="CAA9250788.1"/>
    <property type="molecule type" value="Genomic_DNA"/>
</dbReference>
<evidence type="ECO:0000313" key="1">
    <source>
        <dbReference type="EMBL" id="CAA9250788.1"/>
    </source>
</evidence>
<proteinExistence type="predicted"/>
<dbReference type="InterPro" id="IPR051404">
    <property type="entry name" value="TA_system_antitoxin"/>
</dbReference>
<accession>A0A6J4IEZ6</accession>
<name>A0A6J4IEZ6_9BACT</name>
<dbReference type="SUPFAM" id="SSF143100">
    <property type="entry name" value="TTHA1013/TTHA0281-like"/>
    <property type="match status" value="1"/>
</dbReference>
<reference evidence="1" key="1">
    <citation type="submission" date="2020-02" db="EMBL/GenBank/DDBJ databases">
        <authorList>
            <person name="Meier V. D."/>
        </authorList>
    </citation>
    <scope>NUCLEOTIDE SEQUENCE</scope>
    <source>
        <strain evidence="1">AVDCRST_MAG42</strain>
    </source>
</reference>